<proteinExistence type="predicted"/>
<accession>A0A348B313</accession>
<dbReference type="KEGG" id="sacd:HS1genome_0954"/>
<evidence type="ECO:0000313" key="3">
    <source>
        <dbReference type="Proteomes" id="UP000276741"/>
    </source>
</evidence>
<dbReference type="Proteomes" id="UP000276741">
    <property type="component" value="Chromosome"/>
</dbReference>
<gene>
    <name evidence="2" type="ORF">GCM10007116_09180</name>
    <name evidence="1" type="ORF">HS1genome_0954</name>
</gene>
<dbReference type="Proteomes" id="UP000616143">
    <property type="component" value="Unassembled WGS sequence"/>
</dbReference>
<reference evidence="2" key="4">
    <citation type="submission" date="2020-09" db="EMBL/GenBank/DDBJ databases">
        <authorList>
            <person name="Sun Q."/>
            <person name="Ohkuma M."/>
        </authorList>
    </citation>
    <scope>NUCLEOTIDE SEQUENCE</scope>
    <source>
        <strain evidence="2">JCM 31740</strain>
    </source>
</reference>
<dbReference type="AlphaFoldDB" id="A0A348B313"/>
<organism evidence="1 3">
    <name type="scientific">Sulfodiicoccus acidiphilus</name>
    <dbReference type="NCBI Taxonomy" id="1670455"/>
    <lineage>
        <taxon>Archaea</taxon>
        <taxon>Thermoproteota</taxon>
        <taxon>Thermoprotei</taxon>
        <taxon>Sulfolobales</taxon>
        <taxon>Sulfolobaceae</taxon>
        <taxon>Sulfodiicoccus</taxon>
    </lineage>
</organism>
<name>A0A348B313_9CREN</name>
<keyword evidence="3" id="KW-1185">Reference proteome</keyword>
<protein>
    <submittedName>
        <fullName evidence="1">Uncharacterized protein</fullName>
    </submittedName>
</protein>
<evidence type="ECO:0000313" key="1">
    <source>
        <dbReference type="EMBL" id="BBD72565.1"/>
    </source>
</evidence>
<dbReference type="EMBL" id="BMQS01000007">
    <property type="protein sequence ID" value="GGT93623.1"/>
    <property type="molecule type" value="Genomic_DNA"/>
</dbReference>
<evidence type="ECO:0000313" key="2">
    <source>
        <dbReference type="EMBL" id="GGT93623.1"/>
    </source>
</evidence>
<reference evidence="2" key="1">
    <citation type="journal article" date="2014" name="Int. J. Syst. Evol. Microbiol.">
        <title>Complete genome sequence of Corynebacterium casei LMG S-19264T (=DSM 44701T), isolated from a smear-ripened cheese.</title>
        <authorList>
            <consortium name="US DOE Joint Genome Institute (JGI-PGF)"/>
            <person name="Walter F."/>
            <person name="Albersmeier A."/>
            <person name="Kalinowski J."/>
            <person name="Ruckert C."/>
        </authorList>
    </citation>
    <scope>NUCLEOTIDE SEQUENCE</scope>
    <source>
        <strain evidence="2">JCM 31740</strain>
    </source>
</reference>
<reference evidence="3" key="2">
    <citation type="submission" date="2018-04" db="EMBL/GenBank/DDBJ databases">
        <title>Complete genome sequence of Sulfodiicoccus acidiphilus strain HS-1.</title>
        <authorList>
            <person name="Sakai H.D."/>
            <person name="Kurosawa N."/>
        </authorList>
    </citation>
    <scope>NUCLEOTIDE SEQUENCE [LARGE SCALE GENOMIC DNA]</scope>
    <source>
        <strain evidence="3">HS-1</strain>
    </source>
</reference>
<dbReference type="EMBL" id="AP018553">
    <property type="protein sequence ID" value="BBD72565.1"/>
    <property type="molecule type" value="Genomic_DNA"/>
</dbReference>
<sequence length="208" mass="23522">MLHELRVNILRGGKRVLTDSGDVIEISPGLWAELERLSCKVEHLANVVMTMLVEGKDQEDVFTGKFKVPSTCSNYCRVVGARVVTPVDQFDVFISLASFGDVGQVSVSRISSVGAVVSKILGFARKYQCLEIDMDYPYKFIVFEAFNTFRQLYNPTYTGFVKVKEREFMTSVDREFNALLWPVEASKFSYLSEVRMDKDIKAAVMQAI</sequence>
<reference evidence="1" key="3">
    <citation type="journal article" date="2019" name="BMC Res. Notes">
        <title>Complete genome sequence of the Sulfodiicoccus acidiphilus strain HS-1T, the first crenarchaeon that lacks polB3, isolated from an acidic hot spring in Ohwaku-dani, Hakone, Japan.</title>
        <authorList>
            <person name="Sakai H.D."/>
            <person name="Kurosawa N."/>
        </authorList>
    </citation>
    <scope>NUCLEOTIDE SEQUENCE</scope>
    <source>
        <strain evidence="1">HS-1</strain>
    </source>
</reference>